<gene>
    <name evidence="2" type="ORF">BSA145_03630</name>
</gene>
<dbReference type="GO" id="GO:0003677">
    <property type="term" value="F:DNA binding"/>
    <property type="evidence" value="ECO:0007669"/>
    <property type="project" value="UniProtKB-KW"/>
</dbReference>
<feature type="domain" description="ORF6C" evidence="1">
    <location>
        <begin position="115"/>
        <end position="214"/>
    </location>
</feature>
<evidence type="ECO:0000259" key="1">
    <source>
        <dbReference type="Pfam" id="PF10552"/>
    </source>
</evidence>
<dbReference type="EMBL" id="CP015607">
    <property type="protein sequence ID" value="APT45096.1"/>
    <property type="molecule type" value="Genomic_DNA"/>
</dbReference>
<protein>
    <submittedName>
        <fullName evidence="2">DNA-binding protein</fullName>
    </submittedName>
</protein>
<dbReference type="AlphaFoldDB" id="A0A1L6ZF22"/>
<dbReference type="InterPro" id="IPR018878">
    <property type="entry name" value="ORF6C_dom"/>
</dbReference>
<dbReference type="InterPro" id="IPR014054">
    <property type="entry name" value="Phage_regulatory_Rha"/>
</dbReference>
<proteinExistence type="predicted"/>
<dbReference type="Pfam" id="PF10552">
    <property type="entry name" value="ORF6C"/>
    <property type="match status" value="1"/>
</dbReference>
<dbReference type="Proteomes" id="UP000185426">
    <property type="component" value="Chromosome"/>
</dbReference>
<organism evidence="2 3">
    <name type="scientific">Bacillus safensis</name>
    <dbReference type="NCBI Taxonomy" id="561879"/>
    <lineage>
        <taxon>Bacteria</taxon>
        <taxon>Bacillati</taxon>
        <taxon>Bacillota</taxon>
        <taxon>Bacilli</taxon>
        <taxon>Bacillales</taxon>
        <taxon>Bacillaceae</taxon>
        <taxon>Bacillus</taxon>
    </lineage>
</organism>
<dbReference type="NCBIfam" id="TIGR02681">
    <property type="entry name" value="phage_pRha"/>
    <property type="match status" value="1"/>
</dbReference>
<sequence length="216" mass="25226">MENNLQVIEQNGQLLVDSREVAEMVDKRHADLVRSIESYLVVIGQNAKLRSDDFFIESTYQAGTGKLYKHYLLTKQGCEMVANKMTGEKGVLFTAAYVTQFNEMEQNLQSFSNLSPQLQQMIRLEQRQNETDQRIGKLENNLGINAYQQTVIQKRINKRVYELVERYGEDSEGKRRMFSSIHRNFRDAFAVPTYKDLRKLDFEEAISWIGTWRPLI</sequence>
<reference evidence="2 3" key="1">
    <citation type="submission" date="2016-05" db="EMBL/GenBank/DDBJ databases">
        <title>Complete Genome and Methylome Analysis of Psychrotrophic Bacterial Isolates from Antarctic Lake Untersee.</title>
        <authorList>
            <person name="Fomenkov A."/>
            <person name="Akimov V.N."/>
            <person name="Vasilyeva L.V."/>
            <person name="Andersen D."/>
            <person name="Vincze T."/>
            <person name="Roberts R.J."/>
        </authorList>
    </citation>
    <scope>NUCLEOTIDE SEQUENCE [LARGE SCALE GENOMIC DNA]</scope>
    <source>
        <strain evidence="2 3">U14-5</strain>
    </source>
</reference>
<dbReference type="RefSeq" id="WP_075621648.1">
    <property type="nucleotide sequence ID" value="NZ_CP015607.1"/>
</dbReference>
<evidence type="ECO:0000313" key="2">
    <source>
        <dbReference type="EMBL" id="APT45096.1"/>
    </source>
</evidence>
<keyword evidence="2" id="KW-0238">DNA-binding</keyword>
<accession>A0A1L6ZF22</accession>
<evidence type="ECO:0000313" key="3">
    <source>
        <dbReference type="Proteomes" id="UP000185426"/>
    </source>
</evidence>
<name>A0A1L6ZF22_BACIA</name>
<dbReference type="Pfam" id="PF09669">
    <property type="entry name" value="Phage_pRha"/>
    <property type="match status" value="1"/>
</dbReference>